<organism evidence="1">
    <name type="scientific">Brassica cretica</name>
    <name type="common">Mustard</name>
    <dbReference type="NCBI Taxonomy" id="69181"/>
    <lineage>
        <taxon>Eukaryota</taxon>
        <taxon>Viridiplantae</taxon>
        <taxon>Streptophyta</taxon>
        <taxon>Embryophyta</taxon>
        <taxon>Tracheophyta</taxon>
        <taxon>Spermatophyta</taxon>
        <taxon>Magnoliopsida</taxon>
        <taxon>eudicotyledons</taxon>
        <taxon>Gunneridae</taxon>
        <taxon>Pentapetalae</taxon>
        <taxon>rosids</taxon>
        <taxon>malvids</taxon>
        <taxon>Brassicales</taxon>
        <taxon>Brassicaceae</taxon>
        <taxon>Brassiceae</taxon>
        <taxon>Brassica</taxon>
    </lineage>
</organism>
<accession>A0A3N6Q1S9</accession>
<dbReference type="AlphaFoldDB" id="A0A3N6Q1S9"/>
<evidence type="ECO:0000313" key="1">
    <source>
        <dbReference type="EMBL" id="KAF2563967.1"/>
    </source>
</evidence>
<reference evidence="1" key="1">
    <citation type="submission" date="2019-12" db="EMBL/GenBank/DDBJ databases">
        <title>Genome sequencing and annotation of Brassica cretica.</title>
        <authorList>
            <person name="Studholme D.J."/>
            <person name="Sarris P.F."/>
        </authorList>
    </citation>
    <scope>NUCLEOTIDE SEQUENCE</scope>
    <source>
        <strain evidence="1">PFS-102/07</strain>
        <tissue evidence="1">Leaf</tissue>
    </source>
</reference>
<name>A0A3N6Q1S9_BRACR</name>
<comment type="caution">
    <text evidence="1">The sequence shown here is derived from an EMBL/GenBank/DDBJ whole genome shotgun (WGS) entry which is preliminary data.</text>
</comment>
<proteinExistence type="predicted"/>
<dbReference type="EMBL" id="QGKY02001250">
    <property type="protein sequence ID" value="KAF2563967.1"/>
    <property type="molecule type" value="Genomic_DNA"/>
</dbReference>
<protein>
    <submittedName>
        <fullName evidence="1">Uncharacterized protein</fullName>
    </submittedName>
</protein>
<sequence length="64" mass="6883">MAITGHPGAYLHVEEAILLETLQLAFDLCLVLSKRGHDHIWDLGAAIARGPALEHIDGSLQGRA</sequence>
<gene>
    <name evidence="1" type="ORF">F2Q70_00018755</name>
</gene>